<dbReference type="InterPro" id="IPR000385">
    <property type="entry name" value="MoaA_NifB_PqqE_Fe-S-bd_CS"/>
</dbReference>
<dbReference type="SUPFAM" id="SSF102114">
    <property type="entry name" value="Radical SAM enzymes"/>
    <property type="match status" value="1"/>
</dbReference>
<name>A0A328BQZ0_9CAUL</name>
<dbReference type="GO" id="GO:0051539">
    <property type="term" value="F:4 iron, 4 sulfur cluster binding"/>
    <property type="evidence" value="ECO:0007669"/>
    <property type="project" value="UniProtKB-KW"/>
</dbReference>
<evidence type="ECO:0000256" key="5">
    <source>
        <dbReference type="ARBA" id="ARBA00023004"/>
    </source>
</evidence>
<dbReference type="PANTHER" id="PTHR43273">
    <property type="entry name" value="ANAEROBIC SULFATASE-MATURATING ENZYME HOMOLOG ASLB-RELATED"/>
    <property type="match status" value="1"/>
</dbReference>
<dbReference type="GO" id="GO:0046872">
    <property type="term" value="F:metal ion binding"/>
    <property type="evidence" value="ECO:0007669"/>
    <property type="project" value="UniProtKB-KW"/>
</dbReference>
<dbReference type="AlphaFoldDB" id="A0A328BQZ0"/>
<evidence type="ECO:0000313" key="8">
    <source>
        <dbReference type="EMBL" id="RAK69105.1"/>
    </source>
</evidence>
<evidence type="ECO:0000256" key="6">
    <source>
        <dbReference type="ARBA" id="ARBA00023014"/>
    </source>
</evidence>
<dbReference type="GO" id="GO:0016491">
    <property type="term" value="F:oxidoreductase activity"/>
    <property type="evidence" value="ECO:0007669"/>
    <property type="project" value="InterPro"/>
</dbReference>
<dbReference type="SFLD" id="SFLDG01067">
    <property type="entry name" value="SPASM/twitch_domain_containing"/>
    <property type="match status" value="1"/>
</dbReference>
<dbReference type="InterPro" id="IPR007197">
    <property type="entry name" value="rSAM"/>
</dbReference>
<dbReference type="InterPro" id="IPR058240">
    <property type="entry name" value="rSAM_sf"/>
</dbReference>
<dbReference type="Gene3D" id="3.20.20.70">
    <property type="entry name" value="Aldolase class I"/>
    <property type="match status" value="1"/>
</dbReference>
<accession>A0A328BQZ0</accession>
<evidence type="ECO:0000256" key="2">
    <source>
        <dbReference type="ARBA" id="ARBA00022485"/>
    </source>
</evidence>
<dbReference type="Proteomes" id="UP000249524">
    <property type="component" value="Unassembled WGS sequence"/>
</dbReference>
<dbReference type="SFLD" id="SFLDG01072">
    <property type="entry name" value="dehydrogenase_like"/>
    <property type="match status" value="1"/>
</dbReference>
<dbReference type="InterPro" id="IPR023867">
    <property type="entry name" value="Sulphatase_maturase_rSAM"/>
</dbReference>
<dbReference type="SFLD" id="SFLDS00029">
    <property type="entry name" value="Radical_SAM"/>
    <property type="match status" value="1"/>
</dbReference>
<keyword evidence="5" id="KW-0408">Iron</keyword>
<dbReference type="PROSITE" id="PS01305">
    <property type="entry name" value="MOAA_NIFB_PQQE"/>
    <property type="match status" value="1"/>
</dbReference>
<proteinExistence type="predicted"/>
<dbReference type="OrthoDB" id="9782387at2"/>
<comment type="cofactor">
    <cofactor evidence="1">
        <name>[4Fe-4S] cluster</name>
        <dbReference type="ChEBI" id="CHEBI:49883"/>
    </cofactor>
</comment>
<dbReference type="RefSeq" id="WP_111274596.1">
    <property type="nucleotide sequence ID" value="NZ_QFYS01000001.1"/>
</dbReference>
<evidence type="ECO:0000313" key="9">
    <source>
        <dbReference type="Proteomes" id="UP000249524"/>
    </source>
</evidence>
<organism evidence="8 9">
    <name type="scientific">Phenylobacterium kunshanense</name>
    <dbReference type="NCBI Taxonomy" id="1445034"/>
    <lineage>
        <taxon>Bacteria</taxon>
        <taxon>Pseudomonadati</taxon>
        <taxon>Pseudomonadota</taxon>
        <taxon>Alphaproteobacteria</taxon>
        <taxon>Caulobacterales</taxon>
        <taxon>Caulobacteraceae</taxon>
        <taxon>Phenylobacterium</taxon>
    </lineage>
</organism>
<evidence type="ECO:0000256" key="3">
    <source>
        <dbReference type="ARBA" id="ARBA00022691"/>
    </source>
</evidence>
<reference evidence="8 9" key="1">
    <citation type="submission" date="2018-05" db="EMBL/GenBank/DDBJ databases">
        <authorList>
            <person name="Lanie J.A."/>
            <person name="Ng W.-L."/>
            <person name="Kazmierczak K.M."/>
            <person name="Andrzejewski T.M."/>
            <person name="Davidsen T.M."/>
            <person name="Wayne K.J."/>
            <person name="Tettelin H."/>
            <person name="Glass J.I."/>
            <person name="Rusch D."/>
            <person name="Podicherti R."/>
            <person name="Tsui H.-C.T."/>
            <person name="Winkler M.E."/>
        </authorList>
    </citation>
    <scope>NUCLEOTIDE SEQUENCE [LARGE SCALE GENOMIC DNA]</scope>
    <source>
        <strain evidence="8 9">BUT-10</strain>
    </source>
</reference>
<comment type="caution">
    <text evidence="8">The sequence shown here is derived from an EMBL/GenBank/DDBJ whole genome shotgun (WGS) entry which is preliminary data.</text>
</comment>
<evidence type="ECO:0000256" key="1">
    <source>
        <dbReference type="ARBA" id="ARBA00001966"/>
    </source>
</evidence>
<evidence type="ECO:0000256" key="4">
    <source>
        <dbReference type="ARBA" id="ARBA00022723"/>
    </source>
</evidence>
<sequence>MAAGRGDLGSEHRAAGARPPFSLAHPGSIEALQVVYKVAERCNINCSYCYYFNMGEDSALDRPARVAPEVTEALGRWLAQGCVDLDIPRVKLSFHGGEPTMMGPRAFAAACSALEASVGRAADLALSIQTNGLLVDEDWAAIFARHRVGVGVSIDGPAEVNDRFRLDRRGRSTHAATERAIRLLIDRYHDGAPWPSTISVVQPGPDYGEVYRYLRGLGVFEMSFLLADRSRDDHAFLASDGPRRFGEAMVAIFHAWLAEDDRRVQVRFIEEALSHFVVGAPAARLVERPRKSNQILIARSDGTVTVDDTFTPALGWYRTAPVFDIRTTPLREVLAHPIFAEVDRLQQSLPTACGDCRWRAACGGGDIENRFAADTGFDNPSVYCDAYRHFYQQVTETLVRNGYPRAVAEEKFRAA</sequence>
<dbReference type="InterPro" id="IPR013785">
    <property type="entry name" value="Aldolase_TIM"/>
</dbReference>
<dbReference type="PANTHER" id="PTHR43273:SF8">
    <property type="entry name" value="RADICAL SAM DOMAIN PROTEIN"/>
    <property type="match status" value="1"/>
</dbReference>
<feature type="domain" description="Radical SAM core" evidence="7">
    <location>
        <begin position="37"/>
        <end position="206"/>
    </location>
</feature>
<keyword evidence="4" id="KW-0479">Metal-binding</keyword>
<keyword evidence="3" id="KW-0949">S-adenosyl-L-methionine</keyword>
<dbReference type="SFLD" id="SFLDG01386">
    <property type="entry name" value="main_SPASM_domain-containing"/>
    <property type="match status" value="1"/>
</dbReference>
<protein>
    <recommendedName>
        <fullName evidence="7">Radical SAM core domain-containing protein</fullName>
    </recommendedName>
</protein>
<evidence type="ECO:0000259" key="7">
    <source>
        <dbReference type="Pfam" id="PF04055"/>
    </source>
</evidence>
<keyword evidence="9" id="KW-1185">Reference proteome</keyword>
<gene>
    <name evidence="8" type="ORF">DJ019_03610</name>
</gene>
<dbReference type="EMBL" id="QFYS01000001">
    <property type="protein sequence ID" value="RAK69105.1"/>
    <property type="molecule type" value="Genomic_DNA"/>
</dbReference>
<keyword evidence="2" id="KW-0004">4Fe-4S</keyword>
<dbReference type="Pfam" id="PF04055">
    <property type="entry name" value="Radical_SAM"/>
    <property type="match status" value="1"/>
</dbReference>
<keyword evidence="6" id="KW-0411">Iron-sulfur</keyword>
<dbReference type="CDD" id="cd01335">
    <property type="entry name" value="Radical_SAM"/>
    <property type="match status" value="1"/>
</dbReference>